<keyword evidence="2" id="KW-1185">Reference proteome</keyword>
<gene>
    <name evidence="1" type="ORF">SAMN04489724_0407</name>
</gene>
<protein>
    <submittedName>
        <fullName evidence="1">Uncharacterized protein</fullName>
    </submittedName>
</protein>
<name>A0A1I6XCZ6_9BACT</name>
<dbReference type="RefSeq" id="WP_280140983.1">
    <property type="nucleotide sequence ID" value="NZ_FPBF01000001.1"/>
</dbReference>
<dbReference type="Proteomes" id="UP000199673">
    <property type="component" value="Unassembled WGS sequence"/>
</dbReference>
<evidence type="ECO:0000313" key="2">
    <source>
        <dbReference type="Proteomes" id="UP000199673"/>
    </source>
</evidence>
<sequence>MDIRNDGNSECSSAQLARRPMTPALAGQAEVASILTVKIS</sequence>
<dbReference type="STRING" id="305507.SAMN04489724_0407"/>
<dbReference type="AlphaFoldDB" id="A0A1I6XCZ6"/>
<accession>A0A1I6XCZ6</accession>
<evidence type="ECO:0000313" key="1">
    <source>
        <dbReference type="EMBL" id="SFT36148.1"/>
    </source>
</evidence>
<organism evidence="1 2">
    <name type="scientific">Algoriphagus locisalis</name>
    <dbReference type="NCBI Taxonomy" id="305507"/>
    <lineage>
        <taxon>Bacteria</taxon>
        <taxon>Pseudomonadati</taxon>
        <taxon>Bacteroidota</taxon>
        <taxon>Cytophagia</taxon>
        <taxon>Cytophagales</taxon>
        <taxon>Cyclobacteriaceae</taxon>
        <taxon>Algoriphagus</taxon>
    </lineage>
</organism>
<proteinExistence type="predicted"/>
<reference evidence="2" key="1">
    <citation type="submission" date="2016-10" db="EMBL/GenBank/DDBJ databases">
        <authorList>
            <person name="Varghese N."/>
            <person name="Submissions S."/>
        </authorList>
    </citation>
    <scope>NUCLEOTIDE SEQUENCE [LARGE SCALE GENOMIC DNA]</scope>
    <source>
        <strain evidence="2">DSM 23445</strain>
    </source>
</reference>
<dbReference type="EMBL" id="FPBF01000001">
    <property type="protein sequence ID" value="SFT36148.1"/>
    <property type="molecule type" value="Genomic_DNA"/>
</dbReference>